<accession>A0A0P6VGI5</accession>
<reference evidence="1 2" key="1">
    <citation type="submission" date="2015-09" db="EMBL/GenBank/DDBJ databases">
        <authorList>
            <person name="Jackson K.R."/>
            <person name="Lunt B.L."/>
            <person name="Fisher J.N.B."/>
            <person name="Gardner A.V."/>
            <person name="Bailey M.E."/>
            <person name="Deus L.M."/>
            <person name="Earl A.S."/>
            <person name="Gibby P.D."/>
            <person name="Hartmann K.A."/>
            <person name="Liu J.E."/>
            <person name="Manci A.M."/>
            <person name="Nielsen D.A."/>
            <person name="Solomon M.B."/>
            <person name="Breakwell D.P."/>
            <person name="Burnett S.H."/>
            <person name="Grose J.H."/>
        </authorList>
    </citation>
    <scope>NUCLEOTIDE SEQUENCE [LARGE SCALE GENOMIC DNA]</scope>
    <source>
        <strain evidence="1 2">16</strain>
    </source>
</reference>
<keyword evidence="2" id="KW-1185">Reference proteome</keyword>
<proteinExistence type="predicted"/>
<evidence type="ECO:0000313" key="1">
    <source>
        <dbReference type="EMBL" id="KPL51130.1"/>
    </source>
</evidence>
<dbReference type="RefSeq" id="WP_054357293.1">
    <property type="nucleotide sequence ID" value="NZ_JAPCYQ010000001.1"/>
</dbReference>
<reference evidence="1 2" key="2">
    <citation type="submission" date="2015-10" db="EMBL/GenBank/DDBJ databases">
        <title>Draft Genome Sequence of Prosthecomicrobium hirschii ATCC 27832.</title>
        <authorList>
            <person name="Daniel J."/>
            <person name="Givan S.A."/>
            <person name="Brun Y.V."/>
            <person name="Brown P.J."/>
        </authorList>
    </citation>
    <scope>NUCLEOTIDE SEQUENCE [LARGE SCALE GENOMIC DNA]</scope>
    <source>
        <strain evidence="1 2">16</strain>
    </source>
</reference>
<gene>
    <name evidence="1" type="ORF">ABB55_01940</name>
</gene>
<organism evidence="1 2">
    <name type="scientific">Prosthecodimorpha hirschii</name>
    <dbReference type="NCBI Taxonomy" id="665126"/>
    <lineage>
        <taxon>Bacteria</taxon>
        <taxon>Pseudomonadati</taxon>
        <taxon>Pseudomonadota</taxon>
        <taxon>Alphaproteobacteria</taxon>
        <taxon>Hyphomicrobiales</taxon>
        <taxon>Ancalomicrobiaceae</taxon>
        <taxon>Prosthecodimorpha</taxon>
    </lineage>
</organism>
<dbReference type="AlphaFoldDB" id="A0A0P6VGI5"/>
<dbReference type="Proteomes" id="UP000048984">
    <property type="component" value="Unassembled WGS sequence"/>
</dbReference>
<evidence type="ECO:0000313" key="2">
    <source>
        <dbReference type="Proteomes" id="UP000048984"/>
    </source>
</evidence>
<comment type="caution">
    <text evidence="1">The sequence shown here is derived from an EMBL/GenBank/DDBJ whole genome shotgun (WGS) entry which is preliminary data.</text>
</comment>
<sequence length="342" mass="38409">MSEISDLIIKGRELLDFEKLPDLAVLVIGVVVGLIGKNLYTLVKNILGVAGSFIGRMAAGYWQDIRRETPNVLDCKLAVLADVEGTRTVLMDSLIGSRSLASIYLNPRTAFGVRIQAFFVKRERPYVYFAPIKHNDRSLTARFRAWRNARRAQFGLPPLPPVDTRQIKYRRVYAPIEAMIGQYLTNEWAVQMSIGEPCYVFRFVVALVYEKHADDYVDRQFHAVLVWEEALRHMAFDGIVAYQPEYGHRAETLRRVAEAWRSDPRQFGTVFMMVPKSNLCGDYVVERVENQAGIRIPIHRPVRGEGAAGPDAVLLARLTGRHPAVPSDLAVASDAGAPAETL</sequence>
<protein>
    <submittedName>
        <fullName evidence="1">Uncharacterized protein</fullName>
    </submittedName>
</protein>
<dbReference type="EMBL" id="LJYW01000001">
    <property type="protein sequence ID" value="KPL51130.1"/>
    <property type="molecule type" value="Genomic_DNA"/>
</dbReference>
<name>A0A0P6VGI5_9HYPH</name>